<protein>
    <recommendedName>
        <fullName evidence="3">Sulfotransferase domain-containing protein</fullName>
    </recommendedName>
</protein>
<evidence type="ECO:0008006" key="3">
    <source>
        <dbReference type="Google" id="ProtNLM"/>
    </source>
</evidence>
<organism evidence="1 2">
    <name type="scientific">Octadecabacter antarcticus 307</name>
    <dbReference type="NCBI Taxonomy" id="391626"/>
    <lineage>
        <taxon>Bacteria</taxon>
        <taxon>Pseudomonadati</taxon>
        <taxon>Pseudomonadota</taxon>
        <taxon>Alphaproteobacteria</taxon>
        <taxon>Rhodobacterales</taxon>
        <taxon>Roseobacteraceae</taxon>
        <taxon>Octadecabacter</taxon>
    </lineage>
</organism>
<dbReference type="KEGG" id="oat:OAN307_c39940"/>
<keyword evidence="2" id="KW-1185">Reference proteome</keyword>
<dbReference type="HOGENOM" id="CLU_2554937_0_0_5"/>
<dbReference type="EMBL" id="CP003740">
    <property type="protein sequence ID" value="AGI69422.1"/>
    <property type="molecule type" value="Genomic_DNA"/>
</dbReference>
<evidence type="ECO:0000313" key="2">
    <source>
        <dbReference type="Proteomes" id="UP000005307"/>
    </source>
</evidence>
<dbReference type="OrthoDB" id="981508at2"/>
<dbReference type="AlphaFoldDB" id="M9RB63"/>
<evidence type="ECO:0000313" key="1">
    <source>
        <dbReference type="EMBL" id="AGI69422.1"/>
    </source>
</evidence>
<name>M9RB63_9RHOB</name>
<gene>
    <name evidence="1" type="ORF">OAN307_c39940</name>
</gene>
<proteinExistence type="predicted"/>
<dbReference type="SUPFAM" id="SSF52540">
    <property type="entry name" value="P-loop containing nucleoside triphosphate hydrolases"/>
    <property type="match status" value="1"/>
</dbReference>
<dbReference type="Gene3D" id="3.40.50.300">
    <property type="entry name" value="P-loop containing nucleotide triphosphate hydrolases"/>
    <property type="match status" value="1"/>
</dbReference>
<sequence length="82" mass="9603">MKRFILGAGAQKSGTTWLYEQFTRQDNFKPPATKELHVFDAIYLSDVLPFGDAIGQKMAERIQKAPKNYQSYFLTKRFQMFF</sequence>
<reference evidence="1 2" key="1">
    <citation type="journal article" date="2013" name="PLoS ONE">
        <title>Poles Apart: Arctic and Antarctic Octadecabacter strains Share High Genome Plasticity and a New Type of Xanthorhodopsin.</title>
        <authorList>
            <person name="Vollmers J."/>
            <person name="Voget S."/>
            <person name="Dietrich S."/>
            <person name="Gollnow K."/>
            <person name="Smits M."/>
            <person name="Meyer K."/>
            <person name="Brinkhoff T."/>
            <person name="Simon M."/>
            <person name="Daniel R."/>
        </authorList>
    </citation>
    <scope>NUCLEOTIDE SEQUENCE [LARGE SCALE GENOMIC DNA]</scope>
    <source>
        <strain evidence="1 2">307</strain>
    </source>
</reference>
<dbReference type="InterPro" id="IPR027417">
    <property type="entry name" value="P-loop_NTPase"/>
</dbReference>
<dbReference type="RefSeq" id="WP_015501361.1">
    <property type="nucleotide sequence ID" value="NC_020911.1"/>
</dbReference>
<accession>M9RB63</accession>
<dbReference type="Proteomes" id="UP000005307">
    <property type="component" value="Chromosome"/>
</dbReference>